<keyword evidence="2" id="KW-0472">Membrane</keyword>
<dbReference type="EMBL" id="CP109965">
    <property type="protein sequence ID" value="WAJ70156.1"/>
    <property type="molecule type" value="Genomic_DNA"/>
</dbReference>
<reference evidence="3" key="1">
    <citation type="submission" date="2022-10" db="EMBL/GenBank/DDBJ databases">
        <title>Catenovulum adriacola sp. nov. isolated in the Harbour of Susak.</title>
        <authorList>
            <person name="Schoch T."/>
            <person name="Reich S.J."/>
            <person name="Stoeferle S."/>
            <person name="Flaiz M."/>
            <person name="Kazda M."/>
            <person name="Riedel C.U."/>
            <person name="Duerre P."/>
        </authorList>
    </citation>
    <scope>NUCLEOTIDE SEQUENCE</scope>
    <source>
        <strain evidence="3">TS8</strain>
    </source>
</reference>
<evidence type="ECO:0000313" key="3">
    <source>
        <dbReference type="EMBL" id="WAJ70156.1"/>
    </source>
</evidence>
<evidence type="ECO:0000313" key="4">
    <source>
        <dbReference type="Proteomes" id="UP001163726"/>
    </source>
</evidence>
<evidence type="ECO:0000256" key="2">
    <source>
        <dbReference type="SAM" id="Phobius"/>
    </source>
</evidence>
<proteinExistence type="predicted"/>
<dbReference type="RefSeq" id="WP_268074459.1">
    <property type="nucleotide sequence ID" value="NZ_CP109965.1"/>
</dbReference>
<keyword evidence="2" id="KW-0812">Transmembrane</keyword>
<accession>A0ABY7AND5</accession>
<feature type="transmembrane region" description="Helical" evidence="2">
    <location>
        <begin position="7"/>
        <end position="25"/>
    </location>
</feature>
<dbReference type="Proteomes" id="UP001163726">
    <property type="component" value="Chromosome"/>
</dbReference>
<protein>
    <submittedName>
        <fullName evidence="3">Uncharacterized protein</fullName>
    </submittedName>
</protein>
<sequence length="171" mass="19281">MSMLKRSLFVLLTLASFSLLFWLYWQYQNQQDTQRVNQKMDMLAGKVELTPKSMPSQGSAKKITAAPEQNNQNVTQVPVTETAMFKRLAPKQASKIELTESEKSALEEQASAKQQQINQLIVELDKSLNNPSQKAEIQQKINSLLKEYNQLILPVALTAMAENNALKTPKS</sequence>
<name>A0ABY7AND5_9ALTE</name>
<keyword evidence="2" id="KW-1133">Transmembrane helix</keyword>
<keyword evidence="4" id="KW-1185">Reference proteome</keyword>
<feature type="coiled-coil region" evidence="1">
    <location>
        <begin position="96"/>
        <end position="123"/>
    </location>
</feature>
<keyword evidence="1" id="KW-0175">Coiled coil</keyword>
<organism evidence="3 4">
    <name type="scientific">Catenovulum adriaticum</name>
    <dbReference type="NCBI Taxonomy" id="2984846"/>
    <lineage>
        <taxon>Bacteria</taxon>
        <taxon>Pseudomonadati</taxon>
        <taxon>Pseudomonadota</taxon>
        <taxon>Gammaproteobacteria</taxon>
        <taxon>Alteromonadales</taxon>
        <taxon>Alteromonadaceae</taxon>
        <taxon>Catenovulum</taxon>
    </lineage>
</organism>
<evidence type="ECO:0000256" key="1">
    <source>
        <dbReference type="SAM" id="Coils"/>
    </source>
</evidence>
<gene>
    <name evidence="3" type="ORF">OLW01_13585</name>
</gene>